<reference evidence="3 4" key="1">
    <citation type="journal article" date="2021" name="Int. J. Syst. Evol. Microbiol.">
        <title>Reticulibacter mediterranei gen. nov., sp. nov., within the new family Reticulibacteraceae fam. nov., and Ktedonospora formicarum gen. nov., sp. nov., Ktedonobacter robiniae sp. nov., Dictyobacter formicarum sp. nov. and Dictyobacter arantiisoli sp. nov., belonging to the class Ktedonobacteria.</title>
        <authorList>
            <person name="Yabe S."/>
            <person name="Zheng Y."/>
            <person name="Wang C.M."/>
            <person name="Sakai Y."/>
            <person name="Abe K."/>
            <person name="Yokota A."/>
            <person name="Donadio S."/>
            <person name="Cavaletti L."/>
            <person name="Monciardini P."/>
        </authorList>
    </citation>
    <scope>NUCLEOTIDE SEQUENCE [LARGE SCALE GENOMIC DNA]</scope>
    <source>
        <strain evidence="3 4">SOSP1-30</strain>
    </source>
</reference>
<dbReference type="Pfam" id="PF03450">
    <property type="entry name" value="CO_deh_flav_C"/>
    <property type="match status" value="1"/>
</dbReference>
<dbReference type="InterPro" id="IPR002346">
    <property type="entry name" value="Mopterin_DH_FAD-bd"/>
</dbReference>
<dbReference type="InterPro" id="IPR005107">
    <property type="entry name" value="CO_DH_flav_C"/>
</dbReference>
<dbReference type="InterPro" id="IPR036318">
    <property type="entry name" value="FAD-bd_PCMH-like_sf"/>
</dbReference>
<dbReference type="Gene3D" id="3.30.465.10">
    <property type="match status" value="2"/>
</dbReference>
<keyword evidence="1" id="KW-0560">Oxidoreductase</keyword>
<feature type="domain" description="FAD-binding PCMH-type" evidence="2">
    <location>
        <begin position="1"/>
        <end position="221"/>
    </location>
</feature>
<dbReference type="Pfam" id="PF00941">
    <property type="entry name" value="FAD_binding_5"/>
    <property type="match status" value="1"/>
</dbReference>
<dbReference type="SUPFAM" id="SSF56176">
    <property type="entry name" value="FAD-binding/transporter-associated domain-like"/>
    <property type="match status" value="1"/>
</dbReference>
<keyword evidence="4" id="KW-1185">Reference proteome</keyword>
<name>A0ABQ3UZF9_9CHLR</name>
<dbReference type="PANTHER" id="PTHR42659">
    <property type="entry name" value="XANTHINE DEHYDROGENASE SUBUNIT C-RELATED"/>
    <property type="match status" value="1"/>
</dbReference>
<organism evidence="3 4">
    <name type="scientific">Ktedonobacter robiniae</name>
    <dbReference type="NCBI Taxonomy" id="2778365"/>
    <lineage>
        <taxon>Bacteria</taxon>
        <taxon>Bacillati</taxon>
        <taxon>Chloroflexota</taxon>
        <taxon>Ktedonobacteria</taxon>
        <taxon>Ktedonobacterales</taxon>
        <taxon>Ktedonobacteraceae</taxon>
        <taxon>Ktedonobacter</taxon>
    </lineage>
</organism>
<evidence type="ECO:0000313" key="3">
    <source>
        <dbReference type="EMBL" id="GHO58058.1"/>
    </source>
</evidence>
<dbReference type="Proteomes" id="UP000654345">
    <property type="component" value="Unassembled WGS sequence"/>
</dbReference>
<accession>A0ABQ3UZF9</accession>
<gene>
    <name evidence="3" type="ORF">KSB_65330</name>
</gene>
<comment type="caution">
    <text evidence="3">The sequence shown here is derived from an EMBL/GenBank/DDBJ whole genome shotgun (WGS) entry which is preliminary data.</text>
</comment>
<evidence type="ECO:0000256" key="1">
    <source>
        <dbReference type="ARBA" id="ARBA00023002"/>
    </source>
</evidence>
<dbReference type="Gene3D" id="3.30.43.10">
    <property type="entry name" value="Uridine Diphospho-n-acetylenolpyruvylglucosamine Reductase, domain 2"/>
    <property type="match status" value="1"/>
</dbReference>
<dbReference type="SMART" id="SM01092">
    <property type="entry name" value="CO_deh_flav_C"/>
    <property type="match status" value="1"/>
</dbReference>
<dbReference type="InterPro" id="IPR036683">
    <property type="entry name" value="CO_DH_flav_C_dom_sf"/>
</dbReference>
<dbReference type="Gene3D" id="3.30.390.50">
    <property type="entry name" value="CO dehydrogenase flavoprotein, C-terminal domain"/>
    <property type="match status" value="1"/>
</dbReference>
<dbReference type="InterPro" id="IPR051312">
    <property type="entry name" value="Diverse_Substr_Oxidored"/>
</dbReference>
<proteinExistence type="predicted"/>
<dbReference type="InterPro" id="IPR016166">
    <property type="entry name" value="FAD-bd_PCMH"/>
</dbReference>
<dbReference type="EMBL" id="BNJG01000002">
    <property type="protein sequence ID" value="GHO58058.1"/>
    <property type="molecule type" value="Genomic_DNA"/>
</dbReference>
<dbReference type="SUPFAM" id="SSF55447">
    <property type="entry name" value="CO dehydrogenase flavoprotein C-terminal domain-like"/>
    <property type="match status" value="1"/>
</dbReference>
<sequence length="327" mass="34982">MQPFSYWRAENEAGAIAHLTAHPGAAYIAGGTTLLDLMKDDVLHPNLLVDITHLPLRGIEVTEDAILIGALTTMSEAVHNALLRERYPLITQALLASASQQLRNMATLGGNLLQRTRCSYFRDPVFACNKRMPGSGCAALVGENRVHAIFGTSENCIATHGSDLAVALISLDAALEVHGPNGSRRIPLAHFYLLPGTTPEREHVLKPGELIAALEIPTTFNASRSTYLKVRDRASYEFALVSAAVALELDGSTIRAARIALGGVGTIPWRVRAAEALLQNAPLARETCAAAAEAALTGAIPQRDNAFKIELTRRTLIRALTMVGGIA</sequence>
<dbReference type="PANTHER" id="PTHR42659:SF9">
    <property type="entry name" value="XANTHINE DEHYDROGENASE FAD-BINDING SUBUNIT XDHB-RELATED"/>
    <property type="match status" value="1"/>
</dbReference>
<dbReference type="InterPro" id="IPR016169">
    <property type="entry name" value="FAD-bd_PCMH_sub2"/>
</dbReference>
<dbReference type="InterPro" id="IPR016167">
    <property type="entry name" value="FAD-bd_PCMH_sub1"/>
</dbReference>
<evidence type="ECO:0000259" key="2">
    <source>
        <dbReference type="PROSITE" id="PS51387"/>
    </source>
</evidence>
<dbReference type="PROSITE" id="PS51387">
    <property type="entry name" value="FAD_PCMH"/>
    <property type="match status" value="1"/>
</dbReference>
<evidence type="ECO:0000313" key="4">
    <source>
        <dbReference type="Proteomes" id="UP000654345"/>
    </source>
</evidence>
<protein>
    <recommendedName>
        <fullName evidence="2">FAD-binding PCMH-type domain-containing protein</fullName>
    </recommendedName>
</protein>
<dbReference type="RefSeq" id="WP_201374330.1">
    <property type="nucleotide sequence ID" value="NZ_BNJG01000002.1"/>
</dbReference>